<feature type="domain" description="Borealin N-terminal" evidence="11">
    <location>
        <begin position="218"/>
        <end position="269"/>
    </location>
</feature>
<feature type="domain" description="Borealin C-terminal" evidence="12">
    <location>
        <begin position="333"/>
        <end position="367"/>
    </location>
</feature>
<evidence type="ECO:0000313" key="13">
    <source>
        <dbReference type="EMBL" id="GMI25037.1"/>
    </source>
</evidence>
<sequence>YVANNNLSKLGAFRHMSKEEMAGSADFAAAIDAADMCKMVMVYFCAKARVSDVVKKLLKLQPGSELAEVMGKLPKTIQAGQTVSFAYCGAKEGVKVAFEADKVGCENAAVYTLGSAAASELGVATALLKKLADEKDGAKEDAMKAKLKSRKGRRESKIALRQSLSGRESLGTASLGGASLSSSVGSLDPSDAMDYQPAPPAALPLALDLDGSNPAHVAAYVEDLAGEVELRCEGIRSNADDACLALRNALQVELMKLPRAVRKMTVADFEKTYGGSLERVAESAARRDVERTIAEARTGAAKRARAPEAGAVPCTPGAKTGGRFGLRSARKGEAGVPQTPATVRAPRRGETMLSENGSPIAQEDMVVATVKKAKKEGGAAAPSIALELDAGTGTFLDLSAPGAVEGMDASMKKTAVSKLKSLQDEVAALMAQLNS</sequence>
<dbReference type="Pfam" id="PF10444">
    <property type="entry name" value="Nbl1_Borealin_N"/>
    <property type="match status" value="1"/>
</dbReference>
<dbReference type="Proteomes" id="UP001165060">
    <property type="component" value="Unassembled WGS sequence"/>
</dbReference>
<evidence type="ECO:0000256" key="2">
    <source>
        <dbReference type="ARBA" id="ARBA00004584"/>
    </source>
</evidence>
<dbReference type="InterPro" id="IPR018867">
    <property type="entry name" value="Cell_div_borealin"/>
</dbReference>
<feature type="region of interest" description="Disordered" evidence="10">
    <location>
        <begin position="298"/>
        <end position="322"/>
    </location>
</feature>
<keyword evidence="4" id="KW-0158">Chromosome</keyword>
<evidence type="ECO:0000313" key="14">
    <source>
        <dbReference type="Proteomes" id="UP001165060"/>
    </source>
</evidence>
<evidence type="ECO:0000259" key="12">
    <source>
        <dbReference type="Pfam" id="PF10512"/>
    </source>
</evidence>
<keyword evidence="6" id="KW-0498">Mitosis</keyword>
<proteinExistence type="inferred from homology"/>
<evidence type="ECO:0000259" key="11">
    <source>
        <dbReference type="Pfam" id="PF10444"/>
    </source>
</evidence>
<dbReference type="InterPro" id="IPR046466">
    <property type="entry name" value="Borealin_C"/>
</dbReference>
<gene>
    <name evidence="13" type="ORF">TeGR_g11891</name>
</gene>
<comment type="similarity">
    <text evidence="3">Belongs to the borealin family.</text>
</comment>
<keyword evidence="5" id="KW-0132">Cell division</keyword>
<evidence type="ECO:0000256" key="6">
    <source>
        <dbReference type="ARBA" id="ARBA00022776"/>
    </source>
</evidence>
<protein>
    <submittedName>
        <fullName evidence="13">Uncharacterized protein</fullName>
    </submittedName>
</protein>
<evidence type="ECO:0000256" key="10">
    <source>
        <dbReference type="SAM" id="MobiDB-lite"/>
    </source>
</evidence>
<dbReference type="EMBL" id="BRYB01000196">
    <property type="protein sequence ID" value="GMI25037.1"/>
    <property type="molecule type" value="Genomic_DNA"/>
</dbReference>
<reference evidence="13 14" key="1">
    <citation type="journal article" date="2023" name="Commun. Biol.">
        <title>Genome analysis of Parmales, the sister group of diatoms, reveals the evolutionary specialization of diatoms from phago-mixotrophs to photoautotrophs.</title>
        <authorList>
            <person name="Ban H."/>
            <person name="Sato S."/>
            <person name="Yoshikawa S."/>
            <person name="Yamada K."/>
            <person name="Nakamura Y."/>
            <person name="Ichinomiya M."/>
            <person name="Sato N."/>
            <person name="Blanc-Mathieu R."/>
            <person name="Endo H."/>
            <person name="Kuwata A."/>
            <person name="Ogata H."/>
        </authorList>
    </citation>
    <scope>NUCLEOTIDE SEQUENCE [LARGE SCALE GENOMIC DNA]</scope>
</reference>
<feature type="non-terminal residue" evidence="13">
    <location>
        <position position="1"/>
    </location>
</feature>
<dbReference type="Pfam" id="PF10512">
    <property type="entry name" value="Borealin"/>
    <property type="match status" value="1"/>
</dbReference>
<evidence type="ECO:0000256" key="8">
    <source>
        <dbReference type="ARBA" id="ARBA00023306"/>
    </source>
</evidence>
<dbReference type="Gene3D" id="6.10.250.1900">
    <property type="match status" value="1"/>
</dbReference>
<evidence type="ECO:0000256" key="4">
    <source>
        <dbReference type="ARBA" id="ARBA00022454"/>
    </source>
</evidence>
<feature type="compositionally biased region" description="Basic residues" evidence="10">
    <location>
        <begin position="145"/>
        <end position="154"/>
    </location>
</feature>
<feature type="compositionally biased region" description="Low complexity" evidence="10">
    <location>
        <begin position="169"/>
        <end position="187"/>
    </location>
</feature>
<evidence type="ECO:0000256" key="9">
    <source>
        <dbReference type="ARBA" id="ARBA00023328"/>
    </source>
</evidence>
<evidence type="ECO:0000256" key="5">
    <source>
        <dbReference type="ARBA" id="ARBA00022618"/>
    </source>
</evidence>
<evidence type="ECO:0000256" key="3">
    <source>
        <dbReference type="ARBA" id="ARBA00009914"/>
    </source>
</evidence>
<feature type="region of interest" description="Disordered" evidence="10">
    <location>
        <begin position="169"/>
        <end position="193"/>
    </location>
</feature>
<dbReference type="PANTHER" id="PTHR16040:SF7">
    <property type="entry name" value="AUSTRALIN, ISOFORM A-RELATED"/>
    <property type="match status" value="1"/>
</dbReference>
<name>A0ABQ6MFE7_9STRA</name>
<evidence type="ECO:0000256" key="1">
    <source>
        <dbReference type="ARBA" id="ARBA00004123"/>
    </source>
</evidence>
<dbReference type="InterPro" id="IPR018851">
    <property type="entry name" value="Borealin_N"/>
</dbReference>
<keyword evidence="7" id="KW-0539">Nucleus</keyword>
<accession>A0ABQ6MFE7</accession>
<feature type="region of interest" description="Disordered" evidence="10">
    <location>
        <begin position="139"/>
        <end position="158"/>
    </location>
</feature>
<dbReference type="PANTHER" id="PTHR16040">
    <property type="entry name" value="AUSTRALIN, ISOFORM A-RELATED"/>
    <property type="match status" value="1"/>
</dbReference>
<evidence type="ECO:0000256" key="7">
    <source>
        <dbReference type="ARBA" id="ARBA00023242"/>
    </source>
</evidence>
<keyword evidence="14" id="KW-1185">Reference proteome</keyword>
<keyword evidence="8" id="KW-0131">Cell cycle</keyword>
<keyword evidence="9" id="KW-0137">Centromere</keyword>
<comment type="caution">
    <text evidence="13">The sequence shown here is derived from an EMBL/GenBank/DDBJ whole genome shotgun (WGS) entry which is preliminary data.</text>
</comment>
<organism evidence="13 14">
    <name type="scientific">Tetraparma gracilis</name>
    <dbReference type="NCBI Taxonomy" id="2962635"/>
    <lineage>
        <taxon>Eukaryota</taxon>
        <taxon>Sar</taxon>
        <taxon>Stramenopiles</taxon>
        <taxon>Ochrophyta</taxon>
        <taxon>Bolidophyceae</taxon>
        <taxon>Parmales</taxon>
        <taxon>Triparmaceae</taxon>
        <taxon>Tetraparma</taxon>
    </lineage>
</organism>
<comment type="subcellular location">
    <subcellularLocation>
        <location evidence="2">Chromosome</location>
        <location evidence="2">Centromere</location>
    </subcellularLocation>
    <subcellularLocation>
        <location evidence="1">Nucleus</location>
    </subcellularLocation>
</comment>